<dbReference type="InterPro" id="IPR017930">
    <property type="entry name" value="Myb_dom"/>
</dbReference>
<dbReference type="GO" id="GO:0007004">
    <property type="term" value="P:telomere maintenance via telomerase"/>
    <property type="evidence" value="ECO:0007669"/>
    <property type="project" value="TreeGrafter"/>
</dbReference>
<keyword evidence="16 18" id="KW-0131">Cell cycle</keyword>
<dbReference type="GO" id="GO:0008017">
    <property type="term" value="F:microtubule binding"/>
    <property type="evidence" value="ECO:0007669"/>
    <property type="project" value="TreeGrafter"/>
</dbReference>
<dbReference type="GO" id="GO:0003691">
    <property type="term" value="F:double-stranded telomeric DNA binding"/>
    <property type="evidence" value="ECO:0007669"/>
    <property type="project" value="UniProtKB-UniRule"/>
</dbReference>
<dbReference type="GO" id="GO:0003720">
    <property type="term" value="F:telomerase activity"/>
    <property type="evidence" value="ECO:0007669"/>
    <property type="project" value="TreeGrafter"/>
</dbReference>
<evidence type="ECO:0000256" key="6">
    <source>
        <dbReference type="ARBA" id="ARBA00022553"/>
    </source>
</evidence>
<dbReference type="GO" id="GO:0005654">
    <property type="term" value="C:nucleoplasm"/>
    <property type="evidence" value="ECO:0007669"/>
    <property type="project" value="UniProtKB-ARBA"/>
</dbReference>
<evidence type="ECO:0000256" key="18">
    <source>
        <dbReference type="PIRNR" id="PIRNR038016"/>
    </source>
</evidence>
<feature type="region of interest" description="Disordered" evidence="19">
    <location>
        <begin position="252"/>
        <end position="280"/>
    </location>
</feature>
<dbReference type="GO" id="GO:0098505">
    <property type="term" value="F:G-rich strand telomeric DNA binding"/>
    <property type="evidence" value="ECO:0007669"/>
    <property type="project" value="TreeGrafter"/>
</dbReference>
<comment type="subcellular location">
    <subcellularLocation>
        <location evidence="2">Chromosome</location>
        <location evidence="2">Telomere</location>
    </subcellularLocation>
    <subcellularLocation>
        <location evidence="1">Cytoplasm</location>
        <location evidence="1">Cytoskeleton</location>
        <location evidence="1">Spindle</location>
    </subcellularLocation>
    <subcellularLocation>
        <location evidence="18">Nucleus</location>
    </subcellularLocation>
</comment>
<keyword evidence="15 18" id="KW-0539">Nucleus</keyword>
<dbReference type="AlphaFoldDB" id="A0A8C8SGJ7"/>
<dbReference type="GO" id="GO:1905839">
    <property type="term" value="P:negative regulation of telomeric D-loop disassembly"/>
    <property type="evidence" value="ECO:0007669"/>
    <property type="project" value="TreeGrafter"/>
</dbReference>
<dbReference type="PANTHER" id="PTHR46734:SF1">
    <property type="entry name" value="TELOMERIC REPEAT-BINDING FACTOR 1"/>
    <property type="match status" value="1"/>
</dbReference>
<dbReference type="PIRSF" id="PIRSF038016">
    <property type="entry name" value="Telomere_bd-1_Pin2"/>
    <property type="match status" value="1"/>
</dbReference>
<dbReference type="InterPro" id="IPR017357">
    <property type="entry name" value="TERF1/2"/>
</dbReference>
<evidence type="ECO:0000256" key="19">
    <source>
        <dbReference type="SAM" id="MobiDB-lite"/>
    </source>
</evidence>
<evidence type="ECO:0000256" key="3">
    <source>
        <dbReference type="ARBA" id="ARBA00022454"/>
    </source>
</evidence>
<evidence type="ECO:0000256" key="14">
    <source>
        <dbReference type="ARBA" id="ARBA00023212"/>
    </source>
</evidence>
<evidence type="ECO:0000256" key="2">
    <source>
        <dbReference type="ARBA" id="ARBA00004574"/>
    </source>
</evidence>
<evidence type="ECO:0000259" key="20">
    <source>
        <dbReference type="PROSITE" id="PS50090"/>
    </source>
</evidence>
<keyword evidence="5" id="KW-1017">Isopeptide bond</keyword>
<dbReference type="GO" id="GO:0042803">
    <property type="term" value="F:protein homodimerization activity"/>
    <property type="evidence" value="ECO:0007669"/>
    <property type="project" value="UniProtKB-UniRule"/>
</dbReference>
<evidence type="ECO:0000256" key="13">
    <source>
        <dbReference type="ARBA" id="ARBA00023125"/>
    </source>
</evidence>
<keyword evidence="12" id="KW-0007">Acetylation</keyword>
<evidence type="ECO:0000256" key="9">
    <source>
        <dbReference type="ARBA" id="ARBA00022776"/>
    </source>
</evidence>
<feature type="compositionally biased region" description="Basic and acidic residues" evidence="19">
    <location>
        <begin position="8"/>
        <end position="23"/>
    </location>
</feature>
<keyword evidence="7" id="KW-0132">Cell division</keyword>
<dbReference type="PROSITE" id="PS50090">
    <property type="entry name" value="MYB_LIKE"/>
    <property type="match status" value="1"/>
</dbReference>
<evidence type="ECO:0000256" key="17">
    <source>
        <dbReference type="ARBA" id="ARBA00055936"/>
    </source>
</evidence>
<dbReference type="FunFam" id="1.10.10.60:FF:000129">
    <property type="entry name" value="Telomeric repeat-binding factor 2"/>
    <property type="match status" value="1"/>
</dbReference>
<keyword evidence="10" id="KW-0832">Ubl conjugation</keyword>
<keyword evidence="11 18" id="KW-0779">Telomere</keyword>
<dbReference type="SMART" id="SM00717">
    <property type="entry name" value="SANT"/>
    <property type="match status" value="1"/>
</dbReference>
<feature type="domain" description="Myb-like" evidence="20">
    <location>
        <begin position="332"/>
        <end position="385"/>
    </location>
</feature>
<name>A0A8C8SGJ7_9SAUR</name>
<evidence type="ECO:0000256" key="5">
    <source>
        <dbReference type="ARBA" id="ARBA00022499"/>
    </source>
</evidence>
<dbReference type="Ensembl" id="ENSPCET00000022141.1">
    <property type="protein sequence ID" value="ENSPCEP00000021406.1"/>
    <property type="gene ID" value="ENSPCEG00000016467.1"/>
</dbReference>
<evidence type="ECO:0000256" key="7">
    <source>
        <dbReference type="ARBA" id="ARBA00022618"/>
    </source>
</evidence>
<evidence type="ECO:0000313" key="23">
    <source>
        <dbReference type="Proteomes" id="UP000694393"/>
    </source>
</evidence>
<dbReference type="PANTHER" id="PTHR46734">
    <property type="entry name" value="TELOMERIC REPEAT-BINDING FACTOR 1 TERF1"/>
    <property type="match status" value="1"/>
</dbReference>
<dbReference type="Pfam" id="PF08558">
    <property type="entry name" value="TRF"/>
    <property type="match status" value="1"/>
</dbReference>
<dbReference type="GO" id="GO:0008301">
    <property type="term" value="F:DNA binding, bending"/>
    <property type="evidence" value="ECO:0007669"/>
    <property type="project" value="TreeGrafter"/>
</dbReference>
<keyword evidence="4" id="KW-0963">Cytoplasm</keyword>
<organism evidence="22 23">
    <name type="scientific">Pelusios castaneus</name>
    <name type="common">West African mud turtle</name>
    <dbReference type="NCBI Taxonomy" id="367368"/>
    <lineage>
        <taxon>Eukaryota</taxon>
        <taxon>Metazoa</taxon>
        <taxon>Chordata</taxon>
        <taxon>Craniata</taxon>
        <taxon>Vertebrata</taxon>
        <taxon>Euteleostomi</taxon>
        <taxon>Archelosauria</taxon>
        <taxon>Testudinata</taxon>
        <taxon>Testudines</taxon>
        <taxon>Pleurodira</taxon>
        <taxon>Pelomedusidae</taxon>
        <taxon>Pelusios</taxon>
    </lineage>
</organism>
<evidence type="ECO:0000256" key="12">
    <source>
        <dbReference type="ARBA" id="ARBA00022990"/>
    </source>
</evidence>
<dbReference type="Proteomes" id="UP000694393">
    <property type="component" value="Unplaced"/>
</dbReference>
<dbReference type="PROSITE" id="PS51294">
    <property type="entry name" value="HTH_MYB"/>
    <property type="match status" value="1"/>
</dbReference>
<dbReference type="SUPFAM" id="SSF63600">
    <property type="entry name" value="Telomeric repeat binding factor (TRF) dimerisation domain"/>
    <property type="match status" value="1"/>
</dbReference>
<dbReference type="GO" id="GO:0000783">
    <property type="term" value="C:nuclear telomere cap complex"/>
    <property type="evidence" value="ECO:0007669"/>
    <property type="project" value="UniProtKB-ARBA"/>
</dbReference>
<evidence type="ECO:0000259" key="21">
    <source>
        <dbReference type="PROSITE" id="PS51294"/>
    </source>
</evidence>
<comment type="subunit">
    <text evidence="18">Homodimer.</text>
</comment>
<dbReference type="GO" id="GO:0071532">
    <property type="term" value="F:ankyrin repeat binding"/>
    <property type="evidence" value="ECO:0007669"/>
    <property type="project" value="TreeGrafter"/>
</dbReference>
<dbReference type="GO" id="GO:0051301">
    <property type="term" value="P:cell division"/>
    <property type="evidence" value="ECO:0007669"/>
    <property type="project" value="UniProtKB-KW"/>
</dbReference>
<feature type="region of interest" description="Disordered" evidence="19">
    <location>
        <begin position="1"/>
        <end position="42"/>
    </location>
</feature>
<feature type="compositionally biased region" description="Polar residues" evidence="19">
    <location>
        <begin position="254"/>
        <end position="269"/>
    </location>
</feature>
<keyword evidence="13 18" id="KW-0238">DNA-binding</keyword>
<keyword evidence="8" id="KW-0013">ADP-ribosylation</keyword>
<proteinExistence type="predicted"/>
<reference evidence="22" key="1">
    <citation type="submission" date="2025-08" db="UniProtKB">
        <authorList>
            <consortium name="Ensembl"/>
        </authorList>
    </citation>
    <scope>IDENTIFICATION</scope>
</reference>
<evidence type="ECO:0000256" key="8">
    <source>
        <dbReference type="ARBA" id="ARBA00022765"/>
    </source>
</evidence>
<protein>
    <recommendedName>
        <fullName evidence="18">Telomeric repeat-binding factor</fullName>
    </recommendedName>
</protein>
<evidence type="ECO:0000256" key="16">
    <source>
        <dbReference type="ARBA" id="ARBA00023306"/>
    </source>
</evidence>
<keyword evidence="9" id="KW-0498">Mitosis</keyword>
<evidence type="ECO:0000256" key="4">
    <source>
        <dbReference type="ARBA" id="ARBA00022490"/>
    </source>
</evidence>
<dbReference type="InterPro" id="IPR052450">
    <property type="entry name" value="TRBD-Containing_Protein"/>
</dbReference>
<comment type="function">
    <text evidence="17">Binds the telomeric double-stranded 5'-TTAGGG-3' repeat and negatively regulates telomere length. Involved in the regulation of the mitotic spindle. Component of the shelterin complex (telosome) that is involved in the regulation of telomere length and protection. Shelterin associates with arrays of double-stranded 5'-TTAGGG-3' repeats added by telomerase and protects chromosome ends; without its protective activity, telomeres are no longer hidden from the DNA damage surveillance and chromosome ends are inappropriately processed by DNA repair pathways.</text>
</comment>
<dbReference type="CDD" id="cd11660">
    <property type="entry name" value="SANT_TRF"/>
    <property type="match status" value="1"/>
</dbReference>
<sequence length="396" mass="45541">MQSGDGAEAERLYGPRGEADGGREAQSLRSPRGSLGSSCGEGPTSPGLFADVEAVAAGWMLEFTCHALCQHFREGRARDFERSRDTTQAIINGLPRIAPHQIKTVYVCQFLTRIAEGKTLDRHFESDQRISPLESALSIWKLLEEEESILDKLHEDIHRLIQIQAVAVHIEKGYYKEAKEVLERLFSESESNKPLRMKLVLIINGKDPYLPFLQHFSYSLLIDKIKSYIDIFIKENTTNFLIKAATKEVKTKRLGTTASQDKPGNIETNNENDLETEQRSRKQLYSLAQHTLWKLDKVPSDGVTKHRRTSSLQSFSDLQNIENYRNPLCFKETGRKKQRWTWEEDQKLKNGVRKFGLGNWTKILIHYDFSNRTSVMLKDRWRTMVKQDIVSLDSEH</sequence>
<feature type="domain" description="HTH myb-type" evidence="21">
    <location>
        <begin position="335"/>
        <end position="389"/>
    </location>
</feature>
<dbReference type="GO" id="GO:0005819">
    <property type="term" value="C:spindle"/>
    <property type="evidence" value="ECO:0007669"/>
    <property type="project" value="UniProtKB-SubCell"/>
</dbReference>
<evidence type="ECO:0000313" key="22">
    <source>
        <dbReference type="Ensembl" id="ENSPCEP00000021406.1"/>
    </source>
</evidence>
<accession>A0A8C8SGJ7</accession>
<keyword evidence="3" id="KW-0158">Chromosome</keyword>
<dbReference type="FunFam" id="1.25.40.210:FF:000001">
    <property type="entry name" value="Telomeric repeat-binding factor"/>
    <property type="match status" value="1"/>
</dbReference>
<feature type="compositionally biased region" description="Low complexity" evidence="19">
    <location>
        <begin position="27"/>
        <end position="38"/>
    </location>
</feature>
<keyword evidence="23" id="KW-1185">Reference proteome</keyword>
<evidence type="ECO:0000256" key="15">
    <source>
        <dbReference type="ARBA" id="ARBA00023242"/>
    </source>
</evidence>
<reference evidence="22" key="2">
    <citation type="submission" date="2025-09" db="UniProtKB">
        <authorList>
            <consortium name="Ensembl"/>
        </authorList>
    </citation>
    <scope>IDENTIFICATION</scope>
</reference>
<dbReference type="SUPFAM" id="SSF46689">
    <property type="entry name" value="Homeodomain-like"/>
    <property type="match status" value="1"/>
</dbReference>
<dbReference type="InterPro" id="IPR001005">
    <property type="entry name" value="SANT/Myb"/>
</dbReference>
<keyword evidence="6" id="KW-0597">Phosphoprotein</keyword>
<keyword evidence="14" id="KW-0206">Cytoskeleton</keyword>
<evidence type="ECO:0000256" key="11">
    <source>
        <dbReference type="ARBA" id="ARBA00022895"/>
    </source>
</evidence>
<dbReference type="Gene3D" id="1.10.10.60">
    <property type="entry name" value="Homeodomain-like"/>
    <property type="match status" value="1"/>
</dbReference>
<evidence type="ECO:0000256" key="10">
    <source>
        <dbReference type="ARBA" id="ARBA00022843"/>
    </source>
</evidence>
<dbReference type="InterPro" id="IPR036507">
    <property type="entry name" value="Telomere_rpt-bd_fac_dimer_sf"/>
</dbReference>
<dbReference type="Pfam" id="PF00249">
    <property type="entry name" value="Myb_DNA-binding"/>
    <property type="match status" value="1"/>
</dbReference>
<dbReference type="GO" id="GO:0008156">
    <property type="term" value="P:negative regulation of DNA replication"/>
    <property type="evidence" value="ECO:0007669"/>
    <property type="project" value="TreeGrafter"/>
</dbReference>
<dbReference type="Gene3D" id="1.25.40.210">
    <property type="entry name" value="Telomere repeat-binding factor, dimerisation domain"/>
    <property type="match status" value="1"/>
</dbReference>
<dbReference type="InterPro" id="IPR009057">
    <property type="entry name" value="Homeodomain-like_sf"/>
</dbReference>
<evidence type="ECO:0000256" key="1">
    <source>
        <dbReference type="ARBA" id="ARBA00004186"/>
    </source>
</evidence>
<dbReference type="InterPro" id="IPR013867">
    <property type="entry name" value="Telomere_rpt-bd_fac_dimer_dom"/>
</dbReference>